<sequence>MSQLEVLAETVKLARLLGTTPEALDYLKPLDAAQLRELRERLSEAEFARTRPMFQKLTQASRLLPNALVAMMGEKVFGAVLCARIAGLMPADRAIDLSLKMSDAFLADVAVELDPQSARDVIAAMPSKRVVAVALILVARGDYITMGRFVGYLSEPVIDAAMKAVTSDEALLRTAFFVESKEKLNSLIGLLPESRLRSSILLAADDHSGLWTEALALMDHADDKWKRKIGDLAADQDEAVLNSMMQAAQRLQVWDSVLPIVGCMSVKSQRKVAALPGLADPEVLNGIIHAAEHHSLWSDLLPLVGYMHEKTRRVAAQVVEHLPREVLLNLLSTANSKKLWPDLVSILKLMDEAEQRTVVRLIGEQDEAVLKELMLAMDRAGLWGEVLPLVRMMDAPARKTAALLVPHFPEEVLLRLIETIDQLNLWPDLFALSSDMGDAELQTIADLIAQQDAALLDRLIQGVDQYDLWPQLLPIAARMNKDVLLKFRTALLPLSNRIASIQAQAEKLGLMKSLGPLFADS</sequence>
<organism evidence="1 2">
    <name type="scientific">Stenotrophobium rhamnosiphilum</name>
    <dbReference type="NCBI Taxonomy" id="2029166"/>
    <lineage>
        <taxon>Bacteria</taxon>
        <taxon>Pseudomonadati</taxon>
        <taxon>Pseudomonadota</taxon>
        <taxon>Gammaproteobacteria</taxon>
        <taxon>Nevskiales</taxon>
        <taxon>Nevskiaceae</taxon>
        <taxon>Stenotrophobium</taxon>
    </lineage>
</organism>
<dbReference type="OrthoDB" id="6073936at2"/>
<reference evidence="1 2" key="1">
    <citation type="submission" date="2018-04" db="EMBL/GenBank/DDBJ databases">
        <title>Novel species isolated from glacier.</title>
        <authorList>
            <person name="Liu Q."/>
            <person name="Xin Y.-H."/>
        </authorList>
    </citation>
    <scope>NUCLEOTIDE SEQUENCE [LARGE SCALE GENOMIC DNA]</scope>
    <source>
        <strain evidence="1 2">GT1R17</strain>
    </source>
</reference>
<evidence type="ECO:0000313" key="2">
    <source>
        <dbReference type="Proteomes" id="UP000244248"/>
    </source>
</evidence>
<name>A0A2T5MFK4_9GAMM</name>
<dbReference type="RefSeq" id="WP_107939890.1">
    <property type="nucleotide sequence ID" value="NZ_QANS01000003.1"/>
</dbReference>
<dbReference type="EMBL" id="QANS01000003">
    <property type="protein sequence ID" value="PTU31347.1"/>
    <property type="molecule type" value="Genomic_DNA"/>
</dbReference>
<gene>
    <name evidence="1" type="ORF">CJD38_08365</name>
</gene>
<keyword evidence="2" id="KW-1185">Reference proteome</keyword>
<dbReference type="AlphaFoldDB" id="A0A2T5MFK4"/>
<protein>
    <submittedName>
        <fullName evidence="1">Uncharacterized protein</fullName>
    </submittedName>
</protein>
<evidence type="ECO:0000313" key="1">
    <source>
        <dbReference type="EMBL" id="PTU31347.1"/>
    </source>
</evidence>
<accession>A0A2T5MFK4</accession>
<comment type="caution">
    <text evidence="1">The sequence shown here is derived from an EMBL/GenBank/DDBJ whole genome shotgun (WGS) entry which is preliminary data.</text>
</comment>
<dbReference type="Proteomes" id="UP000244248">
    <property type="component" value="Unassembled WGS sequence"/>
</dbReference>
<proteinExistence type="predicted"/>